<evidence type="ECO:0000256" key="2">
    <source>
        <dbReference type="ARBA" id="ARBA00009320"/>
    </source>
</evidence>
<dbReference type="InterPro" id="IPR017824">
    <property type="entry name" value="Aminodeoxychorismate_lyase_IV"/>
</dbReference>
<proteinExistence type="inferred from homology"/>
<dbReference type="EMBL" id="JAUOPB010000003">
    <property type="protein sequence ID" value="MDO6421692.1"/>
    <property type="molecule type" value="Genomic_DNA"/>
</dbReference>
<dbReference type="PANTHER" id="PTHR42743">
    <property type="entry name" value="AMINO-ACID AMINOTRANSFERASE"/>
    <property type="match status" value="1"/>
</dbReference>
<keyword evidence="5" id="KW-0289">Folate biosynthesis</keyword>
<keyword evidence="6 11" id="KW-0456">Lyase</keyword>
<dbReference type="Gene3D" id="3.30.470.10">
    <property type="match status" value="1"/>
</dbReference>
<evidence type="ECO:0000256" key="3">
    <source>
        <dbReference type="ARBA" id="ARBA00011738"/>
    </source>
</evidence>
<dbReference type="CDD" id="cd01559">
    <property type="entry name" value="ADCL_like"/>
    <property type="match status" value="1"/>
</dbReference>
<dbReference type="InterPro" id="IPR043131">
    <property type="entry name" value="BCAT-like_N"/>
</dbReference>
<evidence type="ECO:0000256" key="10">
    <source>
        <dbReference type="NCBIfam" id="TIGR03461"/>
    </source>
</evidence>
<comment type="catalytic activity">
    <reaction evidence="9">
        <text>4-amino-4-deoxychorismate = 4-aminobenzoate + pyruvate + H(+)</text>
        <dbReference type="Rhea" id="RHEA:16201"/>
        <dbReference type="ChEBI" id="CHEBI:15361"/>
        <dbReference type="ChEBI" id="CHEBI:15378"/>
        <dbReference type="ChEBI" id="CHEBI:17836"/>
        <dbReference type="ChEBI" id="CHEBI:58406"/>
        <dbReference type="EC" id="4.1.3.38"/>
    </reaction>
</comment>
<comment type="cofactor">
    <cofactor evidence="1">
        <name>pyridoxal 5'-phosphate</name>
        <dbReference type="ChEBI" id="CHEBI:597326"/>
    </cofactor>
</comment>
<dbReference type="InterPro" id="IPR036038">
    <property type="entry name" value="Aminotransferase-like"/>
</dbReference>
<reference evidence="11" key="1">
    <citation type="submission" date="2023-07" db="EMBL/GenBank/DDBJ databases">
        <title>Genome content predicts the carbon catabolic preferences of heterotrophic bacteria.</title>
        <authorList>
            <person name="Gralka M."/>
        </authorList>
    </citation>
    <scope>NUCLEOTIDE SEQUENCE</scope>
    <source>
        <strain evidence="11">I3M17_2</strain>
    </source>
</reference>
<protein>
    <recommendedName>
        <fullName evidence="8 10">Aminodeoxychorismate lyase</fullName>
        <ecNumber evidence="8 10">4.1.3.38</ecNumber>
    </recommendedName>
</protein>
<dbReference type="Proteomes" id="UP001169760">
    <property type="component" value="Unassembled WGS sequence"/>
</dbReference>
<comment type="subunit">
    <text evidence="3">Homodimer.</text>
</comment>
<dbReference type="InterPro" id="IPR001544">
    <property type="entry name" value="Aminotrans_IV"/>
</dbReference>
<dbReference type="GO" id="GO:0008153">
    <property type="term" value="P:4-aminobenzoate biosynthetic process"/>
    <property type="evidence" value="ECO:0007669"/>
    <property type="project" value="UniProtKB-UniRule"/>
</dbReference>
<accession>A0AAW7X569</accession>
<name>A0AAW7X569_9GAMM</name>
<gene>
    <name evidence="11" type="primary">pabC</name>
    <name evidence="11" type="ORF">Q4521_04325</name>
</gene>
<dbReference type="PANTHER" id="PTHR42743:SF2">
    <property type="entry name" value="AMINODEOXYCHORISMATE LYASE"/>
    <property type="match status" value="1"/>
</dbReference>
<dbReference type="RefSeq" id="WP_303491293.1">
    <property type="nucleotide sequence ID" value="NZ_JAUOPB010000003.1"/>
</dbReference>
<evidence type="ECO:0000313" key="12">
    <source>
        <dbReference type="Proteomes" id="UP001169760"/>
    </source>
</evidence>
<comment type="similarity">
    <text evidence="2">Belongs to the class-IV pyridoxal-phosphate-dependent aminotransferase family.</text>
</comment>
<dbReference type="Gene3D" id="3.20.10.10">
    <property type="entry name" value="D-amino Acid Aminotransferase, subunit A, domain 2"/>
    <property type="match status" value="1"/>
</dbReference>
<dbReference type="Pfam" id="PF01063">
    <property type="entry name" value="Aminotran_4"/>
    <property type="match status" value="1"/>
</dbReference>
<dbReference type="NCBIfam" id="TIGR03461">
    <property type="entry name" value="pabC_Proteo"/>
    <property type="match status" value="1"/>
</dbReference>
<dbReference type="AlphaFoldDB" id="A0AAW7X569"/>
<dbReference type="GO" id="GO:0008696">
    <property type="term" value="F:4-amino-4-deoxychorismate lyase activity"/>
    <property type="evidence" value="ECO:0007669"/>
    <property type="project" value="UniProtKB-UniRule"/>
</dbReference>
<dbReference type="EC" id="4.1.3.38" evidence="8 10"/>
<evidence type="ECO:0000256" key="5">
    <source>
        <dbReference type="ARBA" id="ARBA00022909"/>
    </source>
</evidence>
<organism evidence="11 12">
    <name type="scientific">Saccharophagus degradans</name>
    <dbReference type="NCBI Taxonomy" id="86304"/>
    <lineage>
        <taxon>Bacteria</taxon>
        <taxon>Pseudomonadati</taxon>
        <taxon>Pseudomonadota</taxon>
        <taxon>Gammaproteobacteria</taxon>
        <taxon>Cellvibrionales</taxon>
        <taxon>Cellvibrionaceae</taxon>
        <taxon>Saccharophagus</taxon>
    </lineage>
</organism>
<evidence type="ECO:0000313" key="11">
    <source>
        <dbReference type="EMBL" id="MDO6421692.1"/>
    </source>
</evidence>
<evidence type="ECO:0000256" key="1">
    <source>
        <dbReference type="ARBA" id="ARBA00001933"/>
    </source>
</evidence>
<dbReference type="GO" id="GO:0046656">
    <property type="term" value="P:folic acid biosynthetic process"/>
    <property type="evidence" value="ECO:0007669"/>
    <property type="project" value="UniProtKB-KW"/>
</dbReference>
<comment type="pathway">
    <text evidence="7">Cofactor biosynthesis; tetrahydrofolate biosynthesis; 4-aminobenzoate from chorismate: step 2/2.</text>
</comment>
<evidence type="ECO:0000256" key="8">
    <source>
        <dbReference type="ARBA" id="ARBA00035676"/>
    </source>
</evidence>
<dbReference type="SUPFAM" id="SSF56752">
    <property type="entry name" value="D-aminoacid aminotransferase-like PLP-dependent enzymes"/>
    <property type="match status" value="1"/>
</dbReference>
<dbReference type="InterPro" id="IPR050571">
    <property type="entry name" value="Class-IV_PLP-Dep_Aminotrnsfr"/>
</dbReference>
<keyword evidence="4" id="KW-0663">Pyridoxal phosphate</keyword>
<dbReference type="InterPro" id="IPR043132">
    <property type="entry name" value="BCAT-like_C"/>
</dbReference>
<dbReference type="GO" id="GO:0030170">
    <property type="term" value="F:pyridoxal phosphate binding"/>
    <property type="evidence" value="ECO:0007669"/>
    <property type="project" value="InterPro"/>
</dbReference>
<evidence type="ECO:0000256" key="9">
    <source>
        <dbReference type="ARBA" id="ARBA00049529"/>
    </source>
</evidence>
<evidence type="ECO:0000256" key="4">
    <source>
        <dbReference type="ARBA" id="ARBA00022898"/>
    </source>
</evidence>
<sequence length="280" mass="30076">MLEPVVSLVNGVKTQQIDIQNRGMAFGDGVFETMRLTQGCIPLLDLHKARLHTGIKALGLNYSEAALNKHLAQLFSIISDSNIASGRVKLIVARGQGGQGVMPSSDAGVDVSILLYASQLAAWVQPAVALKTSKVLLPHNVNLAGIKHLNRLDYVLAAQAAMPAENEQVLLLDVANNIIETVHHNVFFIRGSEVITPSLARCGVNGVFKQWLANSVIPKVGLQLVEREISLADVEVCGACFITNAYSGLTPVTAINRHLFNSCEKLNAITGEINQILGDK</sequence>
<evidence type="ECO:0000256" key="6">
    <source>
        <dbReference type="ARBA" id="ARBA00023239"/>
    </source>
</evidence>
<dbReference type="GO" id="GO:0005829">
    <property type="term" value="C:cytosol"/>
    <property type="evidence" value="ECO:0007669"/>
    <property type="project" value="TreeGrafter"/>
</dbReference>
<comment type="caution">
    <text evidence="11">The sequence shown here is derived from an EMBL/GenBank/DDBJ whole genome shotgun (WGS) entry which is preliminary data.</text>
</comment>
<evidence type="ECO:0000256" key="7">
    <source>
        <dbReference type="ARBA" id="ARBA00035633"/>
    </source>
</evidence>